<dbReference type="Pfam" id="PF07561">
    <property type="entry name" value="DUF1540"/>
    <property type="match status" value="1"/>
</dbReference>
<protein>
    <submittedName>
        <fullName evidence="2">DUF1540 domain-containing protein</fullName>
    </submittedName>
</protein>
<keyword evidence="3" id="KW-1185">Reference proteome</keyword>
<evidence type="ECO:0000259" key="1">
    <source>
        <dbReference type="Pfam" id="PF07561"/>
    </source>
</evidence>
<reference evidence="2 3" key="1">
    <citation type="journal article" date="2009" name="Int. J. Syst. Evol. Microbiol.">
        <title>Paenibacillus contaminans sp. nov., isolated from a contaminated laboratory plate.</title>
        <authorList>
            <person name="Chou J.H."/>
            <person name="Lee J.H."/>
            <person name="Lin M.C."/>
            <person name="Chang P.S."/>
            <person name="Arun A.B."/>
            <person name="Young C.C."/>
            <person name="Chen W.M."/>
        </authorList>
    </citation>
    <scope>NUCLEOTIDE SEQUENCE [LARGE SCALE GENOMIC DNA]</scope>
    <source>
        <strain evidence="2 3">CKOBP-6</strain>
    </source>
</reference>
<gene>
    <name evidence="2" type="ORF">DQG23_06655</name>
</gene>
<dbReference type="OrthoDB" id="1681234at2"/>
<name>A0A329MQF8_9BACL</name>
<feature type="domain" description="DUF1540" evidence="1">
    <location>
        <begin position="4"/>
        <end position="64"/>
    </location>
</feature>
<organism evidence="2 3">
    <name type="scientific">Paenibacillus contaminans</name>
    <dbReference type="NCBI Taxonomy" id="450362"/>
    <lineage>
        <taxon>Bacteria</taxon>
        <taxon>Bacillati</taxon>
        <taxon>Bacillota</taxon>
        <taxon>Bacilli</taxon>
        <taxon>Bacillales</taxon>
        <taxon>Paenibacillaceae</taxon>
        <taxon>Paenibacillus</taxon>
    </lineage>
</organism>
<dbReference type="Proteomes" id="UP000250369">
    <property type="component" value="Unassembled WGS sequence"/>
</dbReference>
<dbReference type="RefSeq" id="WP_113030054.1">
    <property type="nucleotide sequence ID" value="NZ_QMFB01000003.1"/>
</dbReference>
<proteinExistence type="predicted"/>
<sequence length="68" mass="7394">MPDVKCTVANCGFWTEGNNCNASSIQIEVDAHASANVNEEFAGEMGADHQDEASNSRRTCCQTFVPKR</sequence>
<evidence type="ECO:0000313" key="2">
    <source>
        <dbReference type="EMBL" id="RAV21740.1"/>
    </source>
</evidence>
<dbReference type="EMBL" id="QMFB01000003">
    <property type="protein sequence ID" value="RAV21740.1"/>
    <property type="molecule type" value="Genomic_DNA"/>
</dbReference>
<evidence type="ECO:0000313" key="3">
    <source>
        <dbReference type="Proteomes" id="UP000250369"/>
    </source>
</evidence>
<dbReference type="AlphaFoldDB" id="A0A329MQF8"/>
<comment type="caution">
    <text evidence="2">The sequence shown here is derived from an EMBL/GenBank/DDBJ whole genome shotgun (WGS) entry which is preliminary data.</text>
</comment>
<dbReference type="InterPro" id="IPR011437">
    <property type="entry name" value="DUF1540"/>
</dbReference>
<accession>A0A329MQF8</accession>